<dbReference type="InterPro" id="IPR006156">
    <property type="entry name" value="Dihydroneopterin_aldolase"/>
</dbReference>
<proteinExistence type="inferred from homology"/>
<evidence type="ECO:0000256" key="7">
    <source>
        <dbReference type="ARBA" id="ARBA00032903"/>
    </source>
</evidence>
<dbReference type="AlphaFoldDB" id="A0A6A6DTG2"/>
<reference evidence="9" key="1">
    <citation type="journal article" date="2020" name="Stud. Mycol.">
        <title>101 Dothideomycetes genomes: a test case for predicting lifestyles and emergence of pathogens.</title>
        <authorList>
            <person name="Haridas S."/>
            <person name="Albert R."/>
            <person name="Binder M."/>
            <person name="Bloem J."/>
            <person name="Labutti K."/>
            <person name="Salamov A."/>
            <person name="Andreopoulos B."/>
            <person name="Baker S."/>
            <person name="Barry K."/>
            <person name="Bills G."/>
            <person name="Bluhm B."/>
            <person name="Cannon C."/>
            <person name="Castanera R."/>
            <person name="Culley D."/>
            <person name="Daum C."/>
            <person name="Ezra D."/>
            <person name="Gonzalez J."/>
            <person name="Henrissat B."/>
            <person name="Kuo A."/>
            <person name="Liang C."/>
            <person name="Lipzen A."/>
            <person name="Lutzoni F."/>
            <person name="Magnuson J."/>
            <person name="Mondo S."/>
            <person name="Nolan M."/>
            <person name="Ohm R."/>
            <person name="Pangilinan J."/>
            <person name="Park H.-J."/>
            <person name="Ramirez L."/>
            <person name="Alfaro M."/>
            <person name="Sun H."/>
            <person name="Tritt A."/>
            <person name="Yoshinaga Y."/>
            <person name="Zwiers L.-H."/>
            <person name="Turgeon B."/>
            <person name="Goodwin S."/>
            <person name="Spatafora J."/>
            <person name="Crous P."/>
            <person name="Grigoriev I."/>
        </authorList>
    </citation>
    <scope>NUCLEOTIDE SEQUENCE</scope>
    <source>
        <strain evidence="9">CBS 207.26</strain>
    </source>
</reference>
<keyword evidence="6" id="KW-0456">Lyase</keyword>
<evidence type="ECO:0000256" key="5">
    <source>
        <dbReference type="ARBA" id="ARBA00022909"/>
    </source>
</evidence>
<dbReference type="SUPFAM" id="SSF55620">
    <property type="entry name" value="Tetrahydrobiopterin biosynthesis enzymes-like"/>
    <property type="match status" value="2"/>
</dbReference>
<dbReference type="GO" id="GO:0004150">
    <property type="term" value="F:dihydroneopterin aldolase activity"/>
    <property type="evidence" value="ECO:0007669"/>
    <property type="project" value="UniProtKB-EC"/>
</dbReference>
<dbReference type="SMART" id="SM00905">
    <property type="entry name" value="FolB"/>
    <property type="match status" value="1"/>
</dbReference>
<evidence type="ECO:0000313" key="9">
    <source>
        <dbReference type="EMBL" id="KAF2182343.1"/>
    </source>
</evidence>
<dbReference type="InterPro" id="IPR043133">
    <property type="entry name" value="GTP-CH-I_C/QueF"/>
</dbReference>
<dbReference type="PANTHER" id="PTHR42844">
    <property type="entry name" value="DIHYDRONEOPTERIN ALDOLASE 1-RELATED"/>
    <property type="match status" value="1"/>
</dbReference>
<sequence length="284" mass="31046">MSLRSSNYDTVFLLNFPYQIIVGKDAWQRSGIPQPVIVSFCVAHDLERAGSLDDMEATIDYDKLYHEITAVLTSPGKVFRDIQDLSATITGCYPAVDTTDINDPLGNVGYTLSIKLPKGVLRAEGGLKYTQTMNTEEGQAGHGLSQSLSIENIKCDCIVGANQYERSIKQPVVMDIEVMCRRYFPDNPSTSMVVKVLNCYHEMVSSVCEKVDASSFRTLEALATSIAREIIENFGVEVVTVGVEKPSAIANVQAAGVRITRSRSWFASMRLPTGIATSAGEDKA</sequence>
<comment type="pathway">
    <text evidence="2">Cofactor biosynthesis; tetrahydrofolate biosynthesis; 2-amino-4-hydroxy-6-hydroxymethyl-7,8-dihydropteridine diphosphate from 7,8-dihydroneopterin triphosphate: step 3/4.</text>
</comment>
<dbReference type="EC" id="4.1.2.25" evidence="4"/>
<accession>A0A6A6DTG2</accession>
<gene>
    <name evidence="9" type="ORF">K469DRAFT_711902</name>
</gene>
<feature type="domain" description="Dihydroneopterin aldolase/epimerase" evidence="8">
    <location>
        <begin position="148"/>
        <end position="261"/>
    </location>
</feature>
<evidence type="ECO:0000256" key="1">
    <source>
        <dbReference type="ARBA" id="ARBA00001353"/>
    </source>
</evidence>
<dbReference type="Pfam" id="PF02152">
    <property type="entry name" value="FolB"/>
    <property type="match status" value="2"/>
</dbReference>
<dbReference type="InterPro" id="IPR006157">
    <property type="entry name" value="FolB_dom"/>
</dbReference>
<protein>
    <recommendedName>
        <fullName evidence="4">dihydroneopterin aldolase</fullName>
        <ecNumber evidence="4">4.1.2.25</ecNumber>
    </recommendedName>
    <alternativeName>
        <fullName evidence="7">7,8-dihydroneopterin aldolase</fullName>
    </alternativeName>
</protein>
<name>A0A6A6DTG2_9PEZI</name>
<keyword evidence="5" id="KW-0289">Folate biosynthesis</keyword>
<dbReference type="PANTHER" id="PTHR42844:SF1">
    <property type="entry name" value="DIHYDRONEOPTERIN ALDOLASE 1-RELATED"/>
    <property type="match status" value="1"/>
</dbReference>
<comment type="similarity">
    <text evidence="3">Belongs to the DHNA family.</text>
</comment>
<dbReference type="GO" id="GO:0046656">
    <property type="term" value="P:folic acid biosynthetic process"/>
    <property type="evidence" value="ECO:0007669"/>
    <property type="project" value="UniProtKB-KW"/>
</dbReference>
<evidence type="ECO:0000256" key="4">
    <source>
        <dbReference type="ARBA" id="ARBA00013043"/>
    </source>
</evidence>
<evidence type="ECO:0000256" key="3">
    <source>
        <dbReference type="ARBA" id="ARBA00005708"/>
    </source>
</evidence>
<evidence type="ECO:0000313" key="10">
    <source>
        <dbReference type="Proteomes" id="UP000800200"/>
    </source>
</evidence>
<dbReference type="Proteomes" id="UP000800200">
    <property type="component" value="Unassembled WGS sequence"/>
</dbReference>
<comment type="catalytic activity">
    <reaction evidence="1">
        <text>7,8-dihydroneopterin = 6-hydroxymethyl-7,8-dihydropterin + glycolaldehyde</text>
        <dbReference type="Rhea" id="RHEA:10540"/>
        <dbReference type="ChEBI" id="CHEBI:17001"/>
        <dbReference type="ChEBI" id="CHEBI:17071"/>
        <dbReference type="ChEBI" id="CHEBI:44841"/>
        <dbReference type="EC" id="4.1.2.25"/>
    </reaction>
</comment>
<dbReference type="EMBL" id="ML994648">
    <property type="protein sequence ID" value="KAF2182343.1"/>
    <property type="molecule type" value="Genomic_DNA"/>
</dbReference>
<evidence type="ECO:0000259" key="8">
    <source>
        <dbReference type="SMART" id="SM00905"/>
    </source>
</evidence>
<dbReference type="Gene3D" id="3.30.1130.10">
    <property type="match status" value="2"/>
</dbReference>
<keyword evidence="10" id="KW-1185">Reference proteome</keyword>
<evidence type="ECO:0000256" key="2">
    <source>
        <dbReference type="ARBA" id="ARBA00005013"/>
    </source>
</evidence>
<dbReference type="OrthoDB" id="5425486at2759"/>
<evidence type="ECO:0000256" key="6">
    <source>
        <dbReference type="ARBA" id="ARBA00023239"/>
    </source>
</evidence>
<organism evidence="9 10">
    <name type="scientific">Zopfia rhizophila CBS 207.26</name>
    <dbReference type="NCBI Taxonomy" id="1314779"/>
    <lineage>
        <taxon>Eukaryota</taxon>
        <taxon>Fungi</taxon>
        <taxon>Dikarya</taxon>
        <taxon>Ascomycota</taxon>
        <taxon>Pezizomycotina</taxon>
        <taxon>Dothideomycetes</taxon>
        <taxon>Dothideomycetes incertae sedis</taxon>
        <taxon>Zopfiaceae</taxon>
        <taxon>Zopfia</taxon>
    </lineage>
</organism>
<dbReference type="GO" id="GO:0005737">
    <property type="term" value="C:cytoplasm"/>
    <property type="evidence" value="ECO:0007669"/>
    <property type="project" value="TreeGrafter"/>
</dbReference>
<dbReference type="NCBIfam" id="TIGR00526">
    <property type="entry name" value="folB_dom"/>
    <property type="match status" value="1"/>
</dbReference>